<dbReference type="EMBL" id="LCRM01000018">
    <property type="protein sequence ID" value="KKW36669.1"/>
    <property type="molecule type" value="Genomic_DNA"/>
</dbReference>
<organism evidence="1 2">
    <name type="scientific">Candidatus Giovannonibacteria bacterium GW2011_GWA2_53_7</name>
    <dbReference type="NCBI Taxonomy" id="1618650"/>
    <lineage>
        <taxon>Bacteria</taxon>
        <taxon>Candidatus Giovannoniibacteriota</taxon>
    </lineage>
</organism>
<name>A0A0G2AUY3_9BACT</name>
<accession>A0A0G2AUY3</accession>
<reference evidence="1 2" key="1">
    <citation type="journal article" date="2015" name="Nature">
        <title>rRNA introns, odd ribosomes, and small enigmatic genomes across a large radiation of phyla.</title>
        <authorList>
            <person name="Brown C.T."/>
            <person name="Hug L.A."/>
            <person name="Thomas B.C."/>
            <person name="Sharon I."/>
            <person name="Castelle C.J."/>
            <person name="Singh A."/>
            <person name="Wilkins M.J."/>
            <person name="Williams K.H."/>
            <person name="Banfield J.F."/>
        </authorList>
    </citation>
    <scope>NUCLEOTIDE SEQUENCE [LARGE SCALE GENOMIC DNA]</scope>
</reference>
<sequence length="178" mass="20215">MQTSWMLLQLLVHSRLLTSVLKTRVREGLVISFSLWLLIVTSHPSMVNAQSPALHPYGTVGAEVFVNTMRAYGNLPVAGEREPIRTVVVPATAYTSDPDETDDTPFITASGTTVRRGVIATNFLKIGTRVRIPDFYGDEVFVVEDRMNARYDKRIDIWMEEKQEARQFGIRQVRLEIF</sequence>
<proteinExistence type="predicted"/>
<comment type="caution">
    <text evidence="1">The sequence shown here is derived from an EMBL/GenBank/DDBJ whole genome shotgun (WGS) entry which is preliminary data.</text>
</comment>
<dbReference type="AlphaFoldDB" id="A0A0G2AUY3"/>
<evidence type="ECO:0008006" key="3">
    <source>
        <dbReference type="Google" id="ProtNLM"/>
    </source>
</evidence>
<protein>
    <recommendedName>
        <fullName evidence="3">3D domain-containing protein</fullName>
    </recommendedName>
</protein>
<evidence type="ECO:0000313" key="1">
    <source>
        <dbReference type="EMBL" id="KKW36669.1"/>
    </source>
</evidence>
<dbReference type="Proteomes" id="UP000034290">
    <property type="component" value="Unassembled WGS sequence"/>
</dbReference>
<evidence type="ECO:0000313" key="2">
    <source>
        <dbReference type="Proteomes" id="UP000034290"/>
    </source>
</evidence>
<gene>
    <name evidence="1" type="ORF">UY81_C0018G0008</name>
</gene>
<dbReference type="CDD" id="cd22784">
    <property type="entry name" value="DPBB_MltA_YuiC-like"/>
    <property type="match status" value="1"/>
</dbReference>